<evidence type="ECO:0000256" key="1">
    <source>
        <dbReference type="SAM" id="MobiDB-lite"/>
    </source>
</evidence>
<feature type="domain" description="F-box" evidence="2">
    <location>
        <begin position="31"/>
        <end position="67"/>
    </location>
</feature>
<dbReference type="InterPro" id="IPR053781">
    <property type="entry name" value="F-box_AtFBL13-like"/>
</dbReference>
<accession>A0A5J9TZZ1</accession>
<dbReference type="SUPFAM" id="SSF81383">
    <property type="entry name" value="F-box domain"/>
    <property type="match status" value="1"/>
</dbReference>
<dbReference type="CDD" id="cd22160">
    <property type="entry name" value="F-box_AtFBL13-like"/>
    <property type="match status" value="1"/>
</dbReference>
<proteinExistence type="predicted"/>
<dbReference type="EMBL" id="RWGY01000030">
    <property type="protein sequence ID" value="TVU16815.1"/>
    <property type="molecule type" value="Genomic_DNA"/>
</dbReference>
<feature type="non-terminal residue" evidence="3">
    <location>
        <position position="1"/>
    </location>
</feature>
<dbReference type="Pfam" id="PF00646">
    <property type="entry name" value="F-box"/>
    <property type="match status" value="1"/>
</dbReference>
<name>A0A5J9TZZ1_9POAL</name>
<dbReference type="PANTHER" id="PTHR34223:SF107">
    <property type="entry name" value="F-BOX DOMAIN-CONTAINING PROTEIN"/>
    <property type="match status" value="1"/>
</dbReference>
<dbReference type="OrthoDB" id="665919at2759"/>
<dbReference type="PANTHER" id="PTHR34223">
    <property type="entry name" value="OS11G0201299 PROTEIN"/>
    <property type="match status" value="1"/>
</dbReference>
<dbReference type="Gene3D" id="1.20.1280.50">
    <property type="match status" value="1"/>
</dbReference>
<dbReference type="InterPro" id="IPR053197">
    <property type="entry name" value="F-box_SCFL_complex_component"/>
</dbReference>
<keyword evidence="4" id="KW-1185">Reference proteome</keyword>
<feature type="region of interest" description="Disordered" evidence="1">
    <location>
        <begin position="1"/>
        <end position="34"/>
    </location>
</feature>
<organism evidence="3 4">
    <name type="scientific">Eragrostis curvula</name>
    <name type="common">weeping love grass</name>
    <dbReference type="NCBI Taxonomy" id="38414"/>
    <lineage>
        <taxon>Eukaryota</taxon>
        <taxon>Viridiplantae</taxon>
        <taxon>Streptophyta</taxon>
        <taxon>Embryophyta</taxon>
        <taxon>Tracheophyta</taxon>
        <taxon>Spermatophyta</taxon>
        <taxon>Magnoliopsida</taxon>
        <taxon>Liliopsida</taxon>
        <taxon>Poales</taxon>
        <taxon>Poaceae</taxon>
        <taxon>PACMAD clade</taxon>
        <taxon>Chloridoideae</taxon>
        <taxon>Eragrostideae</taxon>
        <taxon>Eragrostidinae</taxon>
        <taxon>Eragrostis</taxon>
    </lineage>
</organism>
<reference evidence="3 4" key="1">
    <citation type="journal article" date="2019" name="Sci. Rep.">
        <title>A high-quality genome of Eragrostis curvula grass provides insights into Poaceae evolution and supports new strategies to enhance forage quality.</title>
        <authorList>
            <person name="Carballo J."/>
            <person name="Santos B.A.C.M."/>
            <person name="Zappacosta D."/>
            <person name="Garbus I."/>
            <person name="Selva J.P."/>
            <person name="Gallo C.A."/>
            <person name="Diaz A."/>
            <person name="Albertini E."/>
            <person name="Caccamo M."/>
            <person name="Echenique V."/>
        </authorList>
    </citation>
    <scope>NUCLEOTIDE SEQUENCE [LARGE SCALE GENOMIC DNA]</scope>
    <source>
        <strain evidence="4">cv. Victoria</strain>
        <tissue evidence="3">Leaf</tissue>
    </source>
</reference>
<comment type="caution">
    <text evidence="3">The sequence shown here is derived from an EMBL/GenBank/DDBJ whole genome shotgun (WGS) entry which is preliminary data.</text>
</comment>
<gene>
    <name evidence="3" type="ORF">EJB05_36970</name>
</gene>
<protein>
    <recommendedName>
        <fullName evidence="2">F-box domain-containing protein</fullName>
    </recommendedName>
</protein>
<dbReference type="Gramene" id="TVU16815">
    <property type="protein sequence ID" value="TVU16815"/>
    <property type="gene ID" value="EJB05_36970"/>
</dbReference>
<evidence type="ECO:0000313" key="4">
    <source>
        <dbReference type="Proteomes" id="UP000324897"/>
    </source>
</evidence>
<dbReference type="PROSITE" id="PS50181">
    <property type="entry name" value="FBOX"/>
    <property type="match status" value="1"/>
</dbReference>
<dbReference type="Proteomes" id="UP000324897">
    <property type="component" value="Unassembled WGS sequence"/>
</dbReference>
<dbReference type="InterPro" id="IPR036047">
    <property type="entry name" value="F-box-like_dom_sf"/>
</dbReference>
<sequence length="398" mass="43882">MAEATAGKIAGMPQGGDGKKAVPPAAGDRGSRSINSLPDGALEHIISFLPAEEAVRTSVLASRWRHLWKSATGLRIGCRDDGEPGPVKEHREFVDHLLLLRGDDLPLVAQRLTRLELHGVQLNSTTMDFSSCPAMDHLELIDCGLTNVKKIVSESVKHLSIISCFDDSCYERSRVRVCVPKLISLRLGEIDRTPILDSMPLLVEAFVRVNDWRGDMCRIKLEPADCSSGANKSLVCGSSGNVDTGRCTSFLLLHSLSEAMSLVLNSVPDVIVFRGDSRWCPMFRNLKTLLLDDYWCVPDEFNALACILEHSPVLEKLTLQLFSEDPHHNVEMKGGCSMFGPSATISEHLDIVEIKCEVVDEMVLKVLEFLSTFNICKLTCNSPTFLTHTIGFTCVKKC</sequence>
<evidence type="ECO:0000259" key="2">
    <source>
        <dbReference type="PROSITE" id="PS50181"/>
    </source>
</evidence>
<evidence type="ECO:0000313" key="3">
    <source>
        <dbReference type="EMBL" id="TVU16815.1"/>
    </source>
</evidence>
<dbReference type="AlphaFoldDB" id="A0A5J9TZZ1"/>
<dbReference type="InterPro" id="IPR001810">
    <property type="entry name" value="F-box_dom"/>
</dbReference>